<dbReference type="Proteomes" id="UP001652740">
    <property type="component" value="Unplaced"/>
</dbReference>
<dbReference type="GO" id="GO:0007166">
    <property type="term" value="P:cell surface receptor signaling pathway"/>
    <property type="evidence" value="ECO:0007669"/>
    <property type="project" value="InterPro"/>
</dbReference>
<dbReference type="GO" id="GO:0005886">
    <property type="term" value="C:plasma membrane"/>
    <property type="evidence" value="ECO:0007669"/>
    <property type="project" value="TreeGrafter"/>
</dbReference>
<dbReference type="RefSeq" id="XP_031765956.1">
    <property type="nucleotide sequence ID" value="XM_031910096.1"/>
</dbReference>
<evidence type="ECO:0000313" key="19">
    <source>
        <dbReference type="RefSeq" id="XP_031765960.1"/>
    </source>
</evidence>
<keyword evidence="9" id="KW-0807">Transducer</keyword>
<proteinExistence type="inferred from homology"/>
<feature type="transmembrane region" description="Helical" evidence="11">
    <location>
        <begin position="271"/>
        <end position="295"/>
    </location>
</feature>
<dbReference type="CDD" id="cd15039">
    <property type="entry name" value="7tmB3_Methuselah-like"/>
    <property type="match status" value="1"/>
</dbReference>
<evidence type="ECO:0000313" key="16">
    <source>
        <dbReference type="RefSeq" id="XP_031765957.1"/>
    </source>
</evidence>
<evidence type="ECO:0000313" key="15">
    <source>
        <dbReference type="RefSeq" id="XP_031765956.1"/>
    </source>
</evidence>
<evidence type="ECO:0000256" key="12">
    <source>
        <dbReference type="SAM" id="SignalP"/>
    </source>
</evidence>
<dbReference type="SUPFAM" id="SSF63877">
    <property type="entry name" value="Methuselah ectodomain"/>
    <property type="match status" value="1"/>
</dbReference>
<feature type="region of interest" description="Disordered" evidence="10">
    <location>
        <begin position="485"/>
        <end position="542"/>
    </location>
</feature>
<dbReference type="Gene3D" id="1.20.1070.10">
    <property type="entry name" value="Rhodopsin 7-helix transmembrane proteins"/>
    <property type="match status" value="1"/>
</dbReference>
<dbReference type="GeneID" id="113513930"/>
<dbReference type="InterPro" id="IPR051384">
    <property type="entry name" value="Mth_GPCR"/>
</dbReference>
<sequence>MLAAVTIVTVFIGSTIAFGLDVCDVKNSVDLSSGTRMSNGDIHFNGIQYEEKDYYFDNITGVERGCICSKQLCIRKCCPHGQAFDINKKVCTDTAAAFDPPIWNSHKVLQGVKAAELFHYVYGTPICVNDTVRIRVKKITNNIHLKNDGRLFIELSNSIPPYTLREPDKYCIDTFVSEDVNGVKKSQVDALVCFADEAGGHHYALSSSCMLISCVFILATVGVYAWLPELRNLHGRVLMAYLLCLFVAFAFMATMQILLPLKIITRPYCIAMTFIIYFSLESAFFWLNVMCFDIWWTFSGKRGISFEKLSTKARFYAYALYAFGIPTALTILLAALEFSDLPLHPLLPQLRQQGCFIYGNGRLIYLYGPLVVLCTANLIFFILTAVKIAQIKKQTSVLKSKESSTHDSQRNDKQRLFLYIKLFIVMGVNWLLEVISALYPELDNFWRFTDAYNVLIGLIIFIIFVCKRKIFRLIKKRLGLRNTLREPGSDESQGRRRGEEHKELIYKQLRGEPMSRTQTTMSSRTASTKDDMQMNSIKFHSK</sequence>
<evidence type="ECO:0000256" key="6">
    <source>
        <dbReference type="ARBA" id="ARBA00023040"/>
    </source>
</evidence>
<keyword evidence="3 11" id="KW-0812">Transmembrane</keyword>
<evidence type="ECO:0000256" key="8">
    <source>
        <dbReference type="ARBA" id="ARBA00023170"/>
    </source>
</evidence>
<dbReference type="RefSeq" id="XP_031765959.1">
    <property type="nucleotide sequence ID" value="XM_031910099.1"/>
</dbReference>
<evidence type="ECO:0000256" key="11">
    <source>
        <dbReference type="SAM" id="Phobius"/>
    </source>
</evidence>
<evidence type="ECO:0000259" key="13">
    <source>
        <dbReference type="PROSITE" id="PS50261"/>
    </source>
</evidence>
<dbReference type="KEGG" id="gmw:113513930"/>
<dbReference type="InterPro" id="IPR017981">
    <property type="entry name" value="GPCR_2-like_7TM"/>
</dbReference>
<dbReference type="Pfam" id="PF06652">
    <property type="entry name" value="Methuselah_N"/>
    <property type="match status" value="1"/>
</dbReference>
<feature type="transmembrane region" description="Helical" evidence="11">
    <location>
        <begin position="315"/>
        <end position="336"/>
    </location>
</feature>
<feature type="compositionally biased region" description="Low complexity" evidence="10">
    <location>
        <begin position="514"/>
        <end position="526"/>
    </location>
</feature>
<dbReference type="GO" id="GO:0008528">
    <property type="term" value="F:G protein-coupled peptide receptor activity"/>
    <property type="evidence" value="ECO:0007669"/>
    <property type="project" value="TreeGrafter"/>
</dbReference>
<evidence type="ECO:0000256" key="10">
    <source>
        <dbReference type="SAM" id="MobiDB-lite"/>
    </source>
</evidence>
<feature type="signal peptide" evidence="12">
    <location>
        <begin position="1"/>
        <end position="17"/>
    </location>
</feature>
<keyword evidence="7 11" id="KW-0472">Membrane</keyword>
<evidence type="ECO:0000256" key="2">
    <source>
        <dbReference type="ARBA" id="ARBA00008979"/>
    </source>
</evidence>
<dbReference type="SUPFAM" id="SSF81321">
    <property type="entry name" value="Family A G protein-coupled receptor-like"/>
    <property type="match status" value="1"/>
</dbReference>
<protein>
    <submittedName>
        <fullName evidence="15 16">Probable G-protein coupled receptor Mth-like 3 isoform X1</fullName>
    </submittedName>
</protein>
<gene>
    <name evidence="15 16 17 18 19 20 21" type="primary">LOC113513930</name>
</gene>
<comment type="similarity">
    <text evidence="2">Belongs to the G-protein coupled receptor 2 family. Mth subfamily.</text>
</comment>
<evidence type="ECO:0000313" key="20">
    <source>
        <dbReference type="RefSeq" id="XP_031765961.1"/>
    </source>
</evidence>
<evidence type="ECO:0000313" key="21">
    <source>
        <dbReference type="RefSeq" id="XP_052753421.1"/>
    </source>
</evidence>
<dbReference type="InterPro" id="IPR010596">
    <property type="entry name" value="Methuselah_N_dom"/>
</dbReference>
<evidence type="ECO:0000256" key="4">
    <source>
        <dbReference type="ARBA" id="ARBA00022729"/>
    </source>
</evidence>
<dbReference type="OrthoDB" id="6134459at2759"/>
<accession>A0A6J3BX04</accession>
<dbReference type="PANTHER" id="PTHR47154:SF2">
    <property type="entry name" value="G-PROTEIN COUPLED RECEPTOR MTH-RELATED"/>
    <property type="match status" value="1"/>
</dbReference>
<feature type="compositionally biased region" description="Polar residues" evidence="10">
    <location>
        <begin position="533"/>
        <end position="542"/>
    </location>
</feature>
<keyword evidence="4 12" id="KW-0732">Signal</keyword>
<evidence type="ECO:0000313" key="14">
    <source>
        <dbReference type="Proteomes" id="UP001652740"/>
    </source>
</evidence>
<dbReference type="GO" id="GO:0012505">
    <property type="term" value="C:endomembrane system"/>
    <property type="evidence" value="ECO:0007669"/>
    <property type="project" value="UniProtKB-SubCell"/>
</dbReference>
<evidence type="ECO:0000256" key="7">
    <source>
        <dbReference type="ARBA" id="ARBA00023136"/>
    </source>
</evidence>
<evidence type="ECO:0000256" key="3">
    <source>
        <dbReference type="ARBA" id="ARBA00022692"/>
    </source>
</evidence>
<feature type="transmembrane region" description="Helical" evidence="11">
    <location>
        <begin position="364"/>
        <end position="386"/>
    </location>
</feature>
<dbReference type="PANTHER" id="PTHR47154">
    <property type="entry name" value="G-PROTEIN COUPLED RECEPTOR MTH-RELATED"/>
    <property type="match status" value="1"/>
</dbReference>
<dbReference type="RefSeq" id="XP_031765960.1">
    <property type="nucleotide sequence ID" value="XM_031910100.1"/>
</dbReference>
<keyword evidence="14" id="KW-1185">Reference proteome</keyword>
<feature type="transmembrane region" description="Helical" evidence="11">
    <location>
        <begin position="416"/>
        <end position="439"/>
    </location>
</feature>
<feature type="chain" id="PRO_5044643064" evidence="12">
    <location>
        <begin position="18"/>
        <end position="542"/>
    </location>
</feature>
<dbReference type="InterPro" id="IPR023311">
    <property type="entry name" value="Methusela_ecto_dom_2"/>
</dbReference>
<dbReference type="InterPro" id="IPR036272">
    <property type="entry name" value="Methuselah_N_sf"/>
</dbReference>
<dbReference type="AlphaFoldDB" id="A0A6J3BX04"/>
<organism evidence="14 17">
    <name type="scientific">Galleria mellonella</name>
    <name type="common">Greater wax moth</name>
    <dbReference type="NCBI Taxonomy" id="7137"/>
    <lineage>
        <taxon>Eukaryota</taxon>
        <taxon>Metazoa</taxon>
        <taxon>Ecdysozoa</taxon>
        <taxon>Arthropoda</taxon>
        <taxon>Hexapoda</taxon>
        <taxon>Insecta</taxon>
        <taxon>Pterygota</taxon>
        <taxon>Neoptera</taxon>
        <taxon>Endopterygota</taxon>
        <taxon>Lepidoptera</taxon>
        <taxon>Glossata</taxon>
        <taxon>Ditrysia</taxon>
        <taxon>Pyraloidea</taxon>
        <taxon>Pyralidae</taxon>
        <taxon>Galleriinae</taxon>
        <taxon>Galleria</taxon>
    </lineage>
</organism>
<keyword evidence="6" id="KW-0297">G-protein coupled receptor</keyword>
<comment type="subcellular location">
    <subcellularLocation>
        <location evidence="1">Endomembrane system</location>
        <topology evidence="1">Multi-pass membrane protein</topology>
    </subcellularLocation>
</comment>
<keyword evidence="8" id="KW-0675">Receptor</keyword>
<evidence type="ECO:0000313" key="18">
    <source>
        <dbReference type="RefSeq" id="XP_031765959.1"/>
    </source>
</evidence>
<feature type="domain" description="G-protein coupled receptors family 2 profile 2" evidence="13">
    <location>
        <begin position="202"/>
        <end position="468"/>
    </location>
</feature>
<dbReference type="PROSITE" id="PS50261">
    <property type="entry name" value="G_PROTEIN_RECEP_F2_4"/>
    <property type="match status" value="1"/>
</dbReference>
<evidence type="ECO:0000313" key="17">
    <source>
        <dbReference type="RefSeq" id="XP_031765958.1"/>
    </source>
</evidence>
<feature type="transmembrane region" description="Helical" evidence="11">
    <location>
        <begin position="203"/>
        <end position="227"/>
    </location>
</feature>
<keyword evidence="5 11" id="KW-1133">Transmembrane helix</keyword>
<evidence type="ECO:0000256" key="9">
    <source>
        <dbReference type="ARBA" id="ARBA00023224"/>
    </source>
</evidence>
<evidence type="ECO:0000256" key="5">
    <source>
        <dbReference type="ARBA" id="ARBA00022989"/>
    </source>
</evidence>
<dbReference type="RefSeq" id="XP_031765957.1">
    <property type="nucleotide sequence ID" value="XM_031910097.1"/>
</dbReference>
<dbReference type="Gene3D" id="2.170.180.11">
    <property type="entry name" value="Methuselah ectodomain, domain 2"/>
    <property type="match status" value="1"/>
</dbReference>
<dbReference type="RefSeq" id="XP_031765958.1">
    <property type="nucleotide sequence ID" value="XM_031910098.1"/>
</dbReference>
<evidence type="ECO:0000256" key="1">
    <source>
        <dbReference type="ARBA" id="ARBA00004127"/>
    </source>
</evidence>
<dbReference type="RefSeq" id="XP_031765961.1">
    <property type="nucleotide sequence ID" value="XM_031910101.1"/>
</dbReference>
<name>A0A6J3BX04_GALME</name>
<feature type="compositionally biased region" description="Basic and acidic residues" evidence="10">
    <location>
        <begin position="485"/>
        <end position="505"/>
    </location>
</feature>
<reference evidence="15 16" key="1">
    <citation type="submission" date="2025-04" db="UniProtKB">
        <authorList>
            <consortium name="RefSeq"/>
        </authorList>
    </citation>
    <scope>IDENTIFICATION</scope>
    <source>
        <tissue evidence="15 16">Whole adult</tissue>
        <tissue evidence="21">Whole larvae</tissue>
    </source>
</reference>
<dbReference type="RefSeq" id="XP_052753421.1">
    <property type="nucleotide sequence ID" value="XM_052897461.1"/>
</dbReference>
<feature type="transmembrane region" description="Helical" evidence="11">
    <location>
        <begin position="451"/>
        <end position="471"/>
    </location>
</feature>
<feature type="transmembrane region" description="Helical" evidence="11">
    <location>
        <begin position="239"/>
        <end position="259"/>
    </location>
</feature>